<keyword evidence="10" id="KW-0813">Transport</keyword>
<evidence type="ECO:0000256" key="12">
    <source>
        <dbReference type="ARBA" id="ARBA00022597"/>
    </source>
</evidence>
<dbReference type="PROSITE" id="PS00369">
    <property type="entry name" value="PTS_HPR_HIS"/>
    <property type="match status" value="1"/>
</dbReference>
<reference evidence="23" key="1">
    <citation type="journal article" date="2019" name="Int. J. Syst. Evol. Microbiol.">
        <title>The Global Catalogue of Microorganisms (GCM) 10K type strain sequencing project: providing services to taxonomists for standard genome sequencing and annotation.</title>
        <authorList>
            <consortium name="The Broad Institute Genomics Platform"/>
            <consortium name="The Broad Institute Genome Sequencing Center for Infectious Disease"/>
            <person name="Wu L."/>
            <person name="Ma J."/>
        </authorList>
    </citation>
    <scope>NUCLEOTIDE SEQUENCE [LARGE SCALE GENOMIC DNA]</scope>
    <source>
        <strain evidence="23">CGMCC 4.6997</strain>
    </source>
</reference>
<comment type="caution">
    <text evidence="22">The sequence shown here is derived from an EMBL/GenBank/DDBJ whole genome shotgun (WGS) entry which is preliminary data.</text>
</comment>
<dbReference type="InterPro" id="IPR004701">
    <property type="entry name" value="PTS_EIIA_man-typ"/>
</dbReference>
<keyword evidence="17" id="KW-0460">Magnesium</keyword>
<protein>
    <recommendedName>
        <fullName evidence="9">Phosphocarrier protein HPr</fullName>
        <ecNumber evidence="7">2.7.3.9</ecNumber>
    </recommendedName>
    <alternativeName>
        <fullName evidence="8">Phosphoenolpyruvate-protein phosphotransferase</fullName>
    </alternativeName>
    <alternativeName>
        <fullName evidence="18">Phosphotransferase system, enzyme I</fullName>
    </alternativeName>
</protein>
<dbReference type="PROSITE" id="PS51350">
    <property type="entry name" value="PTS_HPR_DOM"/>
    <property type="match status" value="1"/>
</dbReference>
<feature type="region of interest" description="Disordered" evidence="19">
    <location>
        <begin position="139"/>
        <end position="158"/>
    </location>
</feature>
<evidence type="ECO:0000313" key="22">
    <source>
        <dbReference type="EMBL" id="MFC5502857.1"/>
    </source>
</evidence>
<dbReference type="Pfam" id="PF05524">
    <property type="entry name" value="PEP-utilisers_N"/>
    <property type="match status" value="1"/>
</dbReference>
<evidence type="ECO:0000256" key="5">
    <source>
        <dbReference type="ARBA" id="ARBA00004496"/>
    </source>
</evidence>
<dbReference type="PANTHER" id="PTHR46244:SF3">
    <property type="entry name" value="PHOSPHOENOLPYRUVATE-PROTEIN PHOSPHOTRANSFERASE"/>
    <property type="match status" value="1"/>
</dbReference>
<keyword evidence="11" id="KW-0963">Cytoplasm</keyword>
<keyword evidence="15" id="KW-0479">Metal-binding</keyword>
<dbReference type="InterPro" id="IPR050499">
    <property type="entry name" value="PEP-utilizing_PTS_enzyme"/>
</dbReference>
<dbReference type="CDD" id="cd00367">
    <property type="entry name" value="PTS-HPr_like"/>
    <property type="match status" value="1"/>
</dbReference>
<evidence type="ECO:0000256" key="17">
    <source>
        <dbReference type="ARBA" id="ARBA00022842"/>
    </source>
</evidence>
<evidence type="ECO:0000256" key="8">
    <source>
        <dbReference type="ARBA" id="ARBA00016544"/>
    </source>
</evidence>
<dbReference type="Gene3D" id="1.10.274.10">
    <property type="entry name" value="PtsI, HPr-binding domain"/>
    <property type="match status" value="1"/>
</dbReference>
<dbReference type="GO" id="GO:0008965">
    <property type="term" value="F:phosphoenolpyruvate-protein phosphotransferase activity"/>
    <property type="evidence" value="ECO:0007669"/>
    <property type="project" value="UniProtKB-EC"/>
</dbReference>
<evidence type="ECO:0000256" key="13">
    <source>
        <dbReference type="ARBA" id="ARBA00022679"/>
    </source>
</evidence>
<dbReference type="InterPro" id="IPR015813">
    <property type="entry name" value="Pyrv/PenolPyrv_kinase-like_dom"/>
</dbReference>
<evidence type="ECO:0000256" key="10">
    <source>
        <dbReference type="ARBA" id="ARBA00022448"/>
    </source>
</evidence>
<dbReference type="PROSITE" id="PS51096">
    <property type="entry name" value="PTS_EIIA_TYPE_4"/>
    <property type="match status" value="1"/>
</dbReference>
<gene>
    <name evidence="22" type="primary">ptsP</name>
    <name evidence="22" type="ORF">ACFPJ4_11455</name>
</gene>
<evidence type="ECO:0000256" key="3">
    <source>
        <dbReference type="ARBA" id="ARBA00002728"/>
    </source>
</evidence>
<dbReference type="PANTHER" id="PTHR46244">
    <property type="entry name" value="PHOSPHOENOLPYRUVATE-PROTEIN PHOSPHOTRANSFERASE"/>
    <property type="match status" value="1"/>
</dbReference>
<evidence type="ECO:0000256" key="19">
    <source>
        <dbReference type="SAM" id="MobiDB-lite"/>
    </source>
</evidence>
<evidence type="ECO:0000256" key="11">
    <source>
        <dbReference type="ARBA" id="ARBA00022490"/>
    </source>
</evidence>
<dbReference type="InterPro" id="IPR001020">
    <property type="entry name" value="PTS_HPr_His_P_site"/>
</dbReference>
<comment type="function">
    <text evidence="4">General (non sugar-specific) component of the phosphoenolpyruvate-dependent sugar phosphotransferase system (sugar PTS). This major carbohydrate active-transport system catalyzes the phosphorylation of incoming sugar substrates concomitantly with their translocation across the cell membrane. The phosphoryl group from phosphoenolpyruvate (PEP) is transferred to the phosphoryl carrier protein HPr by enzyme I. Phospho-HPr then transfers it to the PTS EIIA domain.</text>
</comment>
<feature type="domain" description="PTS EIIA type-4" evidence="20">
    <location>
        <begin position="1"/>
        <end position="136"/>
    </location>
</feature>
<comment type="function">
    <text evidence="3">General (non sugar-specific) component of the phosphoenolpyruvate-dependent sugar phosphotransferase system (sugar PTS). This major carbohydrate active-transport system catalyzes the phosphorylation of incoming sugar substrates concomitantly with their translocation across the cell membrane. Enzyme I transfers the phosphoryl group from phosphoenolpyruvate (PEP) to the phosphoryl carrier protein (HPr).</text>
</comment>
<dbReference type="NCBIfam" id="TIGR01003">
    <property type="entry name" value="PTS_HPr_family"/>
    <property type="match status" value="1"/>
</dbReference>
<evidence type="ECO:0000256" key="16">
    <source>
        <dbReference type="ARBA" id="ARBA00022777"/>
    </source>
</evidence>
<comment type="similarity">
    <text evidence="6">Belongs to the PEP-utilizing enzyme family.</text>
</comment>
<dbReference type="InterPro" id="IPR008279">
    <property type="entry name" value="PEP-util_enz_mobile_dom"/>
</dbReference>
<dbReference type="NCBIfam" id="TIGR01417">
    <property type="entry name" value="PTS_I_fam"/>
    <property type="match status" value="1"/>
</dbReference>
<dbReference type="InterPro" id="IPR000121">
    <property type="entry name" value="PEP_util_C"/>
</dbReference>
<sequence>MIGIVVVSHSAKLAEAAVSLALAMVPSGHPRVLVAAGAGVERDGSAIIGTDATVVAAAIDELSDTDGVLVLMDLGSAVLSAELALEFVTATVPVTLSAAPFVEGLLAATVRAAGGASLAEVAAEAESALTAKRGQLAPAEPVSAAGQPAAGPAAPAAPRRARRLVLRNRLGLHARPAALLASENGVGAAEVQVRLERTGAVASAVSPTALMGLGSRGGDAVEVSAAGSQADEVLDRIEALVESGFGELDEPASPSAAPAPTGRELAQPIGVSPGRAAGPVVHLAPALDAPVEAPALPSDQRALAAERLEGAASTVSTRLAERAESSEGAARDILAATALMATDPGLIDAATAAVRDRGTEPARAVWDAAGALIDLLAGVGGRTAERVADVRDVRDRIVAELSGRSVPGVPERAEPFVLIARDLAPADTATLDPASCVALVTEEGGPTSHTAIIARSLGIPAVVAARGALAIAEGTTVLVDGETGRVTVDPSAAELAALAMAPDVSAFTGHGATADGHPVALMANVGSGEEAQAAARGGAEGIGLLRTEFLFLGRAEAPSVDEQVAAYRGVMAAFPGRKVVVRTLDAGADKPLPFVTLEGEENPALGVRGLRTARRHPDILDAQLTAIAEAAAAETARVQVMAPMVATVEEAAAFVELCHRKGIATAGVMIETPAAAVSAPELLAAVDFASLGTNDLTQYTMAADRVVGELAELNDPWQPAVLRLIGTVGAAGATTRTPVGVCGEAGADPLLAVVLVGLGVSSLSMAVRALPRVAQRLGTVTLDECRRAAEEAVAASSPAEARARARAALGG</sequence>
<evidence type="ECO:0000256" key="14">
    <source>
        <dbReference type="ARBA" id="ARBA00022683"/>
    </source>
</evidence>
<dbReference type="InterPro" id="IPR006318">
    <property type="entry name" value="PTS_EI-like"/>
</dbReference>
<dbReference type="SUPFAM" id="SSF51621">
    <property type="entry name" value="Phosphoenolpyruvate/pyruvate domain"/>
    <property type="match status" value="1"/>
</dbReference>
<dbReference type="InterPro" id="IPR036637">
    <property type="entry name" value="Phosphohistidine_dom_sf"/>
</dbReference>
<dbReference type="Gene3D" id="3.40.50.510">
    <property type="entry name" value="Phosphotransferase system, mannose-type IIA component"/>
    <property type="match status" value="1"/>
</dbReference>
<dbReference type="SUPFAM" id="SSF55594">
    <property type="entry name" value="HPr-like"/>
    <property type="match status" value="1"/>
</dbReference>
<evidence type="ECO:0000256" key="18">
    <source>
        <dbReference type="ARBA" id="ARBA00033235"/>
    </source>
</evidence>
<evidence type="ECO:0000256" key="9">
    <source>
        <dbReference type="ARBA" id="ARBA00020422"/>
    </source>
</evidence>
<dbReference type="InterPro" id="IPR018274">
    <property type="entry name" value="PEP_util_AS"/>
</dbReference>
<dbReference type="InterPro" id="IPR036618">
    <property type="entry name" value="PtsI_HPr-bd_sf"/>
</dbReference>
<dbReference type="SUPFAM" id="SSF47831">
    <property type="entry name" value="Enzyme I of the PEP:sugar phosphotransferase system HPr-binding (sub)domain"/>
    <property type="match status" value="1"/>
</dbReference>
<dbReference type="InterPro" id="IPR036662">
    <property type="entry name" value="PTS_EIIA_man-typ_sf"/>
</dbReference>
<dbReference type="PROSITE" id="PS00370">
    <property type="entry name" value="PEP_ENZYMES_PHOS_SITE"/>
    <property type="match status" value="1"/>
</dbReference>
<evidence type="ECO:0000256" key="7">
    <source>
        <dbReference type="ARBA" id="ARBA00012232"/>
    </source>
</evidence>
<evidence type="ECO:0000256" key="6">
    <source>
        <dbReference type="ARBA" id="ARBA00007837"/>
    </source>
</evidence>
<dbReference type="RefSeq" id="WP_386740557.1">
    <property type="nucleotide sequence ID" value="NZ_JBHSMG010000002.1"/>
</dbReference>
<comment type="subcellular location">
    <subcellularLocation>
        <location evidence="5">Cytoplasm</location>
    </subcellularLocation>
</comment>
<feature type="domain" description="HPr" evidence="21">
    <location>
        <begin position="159"/>
        <end position="248"/>
    </location>
</feature>
<dbReference type="EC" id="2.7.3.9" evidence="7"/>
<dbReference type="EMBL" id="JBHSMG010000002">
    <property type="protein sequence ID" value="MFC5502857.1"/>
    <property type="molecule type" value="Genomic_DNA"/>
</dbReference>
<evidence type="ECO:0000313" key="23">
    <source>
        <dbReference type="Proteomes" id="UP001596039"/>
    </source>
</evidence>
<keyword evidence="14" id="KW-0598">Phosphotransferase system</keyword>
<evidence type="ECO:0000256" key="15">
    <source>
        <dbReference type="ARBA" id="ARBA00022723"/>
    </source>
</evidence>
<evidence type="ECO:0000256" key="4">
    <source>
        <dbReference type="ARBA" id="ARBA00003681"/>
    </source>
</evidence>
<name>A0ABW0NRX2_9MICO</name>
<comment type="cofactor">
    <cofactor evidence="2">
        <name>Mg(2+)</name>
        <dbReference type="ChEBI" id="CHEBI:18420"/>
    </cofactor>
</comment>
<evidence type="ECO:0000256" key="2">
    <source>
        <dbReference type="ARBA" id="ARBA00001946"/>
    </source>
</evidence>
<evidence type="ECO:0000259" key="21">
    <source>
        <dbReference type="PROSITE" id="PS51350"/>
    </source>
</evidence>
<keyword evidence="13 22" id="KW-0808">Transferase</keyword>
<keyword evidence="23" id="KW-1185">Reference proteome</keyword>
<dbReference type="Gene3D" id="3.30.1340.10">
    <property type="entry name" value="HPr-like"/>
    <property type="match status" value="1"/>
</dbReference>
<keyword evidence="16" id="KW-0418">Kinase</keyword>
<dbReference type="PRINTS" id="PR01736">
    <property type="entry name" value="PHPHTRNFRASE"/>
</dbReference>
<dbReference type="Pfam" id="PF00381">
    <property type="entry name" value="PTS-HPr"/>
    <property type="match status" value="1"/>
</dbReference>
<dbReference type="Pfam" id="PF02896">
    <property type="entry name" value="PEP-utilizers_C"/>
    <property type="match status" value="1"/>
</dbReference>
<comment type="catalytic activity">
    <reaction evidence="1">
        <text>L-histidyl-[protein] + phosphoenolpyruvate = N(pros)-phospho-L-histidyl-[protein] + pyruvate</text>
        <dbReference type="Rhea" id="RHEA:23880"/>
        <dbReference type="Rhea" id="RHEA-COMP:9745"/>
        <dbReference type="Rhea" id="RHEA-COMP:9746"/>
        <dbReference type="ChEBI" id="CHEBI:15361"/>
        <dbReference type="ChEBI" id="CHEBI:29979"/>
        <dbReference type="ChEBI" id="CHEBI:58702"/>
        <dbReference type="ChEBI" id="CHEBI:64837"/>
        <dbReference type="EC" id="2.7.3.9"/>
    </reaction>
</comment>
<dbReference type="Pfam" id="PF03610">
    <property type="entry name" value="EIIA-man"/>
    <property type="match status" value="1"/>
</dbReference>
<dbReference type="InterPro" id="IPR040442">
    <property type="entry name" value="Pyrv_kinase-like_dom_sf"/>
</dbReference>
<dbReference type="Proteomes" id="UP001596039">
    <property type="component" value="Unassembled WGS sequence"/>
</dbReference>
<dbReference type="Gene3D" id="3.20.20.60">
    <property type="entry name" value="Phosphoenolpyruvate-binding domains"/>
    <property type="match status" value="1"/>
</dbReference>
<feature type="compositionally biased region" description="Low complexity" evidence="19">
    <location>
        <begin position="144"/>
        <end position="158"/>
    </location>
</feature>
<accession>A0ABW0NRX2</accession>
<dbReference type="InterPro" id="IPR000032">
    <property type="entry name" value="HPr-like"/>
</dbReference>
<evidence type="ECO:0000256" key="1">
    <source>
        <dbReference type="ARBA" id="ARBA00000683"/>
    </source>
</evidence>
<organism evidence="22 23">
    <name type="scientific">Lysinimonas soli</name>
    <dbReference type="NCBI Taxonomy" id="1074233"/>
    <lineage>
        <taxon>Bacteria</taxon>
        <taxon>Bacillati</taxon>
        <taxon>Actinomycetota</taxon>
        <taxon>Actinomycetes</taxon>
        <taxon>Micrococcales</taxon>
        <taxon>Microbacteriaceae</taxon>
        <taxon>Lysinimonas</taxon>
    </lineage>
</organism>
<dbReference type="Gene3D" id="3.50.30.10">
    <property type="entry name" value="Phosphohistidine domain"/>
    <property type="match status" value="1"/>
</dbReference>
<dbReference type="Pfam" id="PF00391">
    <property type="entry name" value="PEP-utilizers"/>
    <property type="match status" value="1"/>
</dbReference>
<dbReference type="SUPFAM" id="SSF52009">
    <property type="entry name" value="Phosphohistidine domain"/>
    <property type="match status" value="1"/>
</dbReference>
<dbReference type="InterPro" id="IPR008731">
    <property type="entry name" value="PTS_EIN"/>
</dbReference>
<dbReference type="InterPro" id="IPR035895">
    <property type="entry name" value="HPr-like_sf"/>
</dbReference>
<dbReference type="SUPFAM" id="SSF53062">
    <property type="entry name" value="PTS system fructose IIA component-like"/>
    <property type="match status" value="1"/>
</dbReference>
<proteinExistence type="inferred from homology"/>
<evidence type="ECO:0000259" key="20">
    <source>
        <dbReference type="PROSITE" id="PS51096"/>
    </source>
</evidence>
<keyword evidence="12" id="KW-0762">Sugar transport</keyword>